<dbReference type="Pfam" id="PF00665">
    <property type="entry name" value="rve"/>
    <property type="match status" value="1"/>
</dbReference>
<dbReference type="InterPro" id="IPR039537">
    <property type="entry name" value="Retrotran_Ty1/copia-like"/>
</dbReference>
<keyword evidence="10" id="KW-1185">Reference proteome</keyword>
<dbReference type="SUPFAM" id="SSF57756">
    <property type="entry name" value="Retrovirus zinc finger-like domains"/>
    <property type="match status" value="1"/>
</dbReference>
<evidence type="ECO:0000313" key="10">
    <source>
        <dbReference type="Proteomes" id="UP001140206"/>
    </source>
</evidence>
<feature type="compositionally biased region" description="Basic residues" evidence="5">
    <location>
        <begin position="242"/>
        <end position="251"/>
    </location>
</feature>
<dbReference type="SMART" id="SM00343">
    <property type="entry name" value="ZnF_C2HC"/>
    <property type="match status" value="1"/>
</dbReference>
<dbReference type="Pfam" id="PF22936">
    <property type="entry name" value="Pol_BBD"/>
    <property type="match status" value="1"/>
</dbReference>
<dbReference type="Proteomes" id="UP001140206">
    <property type="component" value="Chromosome 2"/>
</dbReference>
<evidence type="ECO:0000313" key="9">
    <source>
        <dbReference type="EMBL" id="KAJ4784826.1"/>
    </source>
</evidence>
<dbReference type="InterPro" id="IPR001878">
    <property type="entry name" value="Znf_CCHC"/>
</dbReference>
<dbReference type="InterPro" id="IPR036875">
    <property type="entry name" value="Znf_CCHC_sf"/>
</dbReference>
<keyword evidence="3" id="KW-0378">Hydrolase</keyword>
<keyword evidence="1" id="KW-0645">Protease</keyword>
<dbReference type="Gene3D" id="3.30.420.10">
    <property type="entry name" value="Ribonuclease H-like superfamily/Ribonuclease H"/>
    <property type="match status" value="1"/>
</dbReference>
<dbReference type="InterPro" id="IPR054722">
    <property type="entry name" value="PolX-like_BBD"/>
</dbReference>
<keyword evidence="2" id="KW-0479">Metal-binding</keyword>
<feature type="region of interest" description="Disordered" evidence="5">
    <location>
        <begin position="206"/>
        <end position="254"/>
    </location>
</feature>
<dbReference type="Gene3D" id="4.10.60.10">
    <property type="entry name" value="Zinc finger, CCHC-type"/>
    <property type="match status" value="1"/>
</dbReference>
<evidence type="ECO:0000256" key="1">
    <source>
        <dbReference type="ARBA" id="ARBA00022670"/>
    </source>
</evidence>
<keyword evidence="4" id="KW-0862">Zinc</keyword>
<organism evidence="9 10">
    <name type="scientific">Rhynchospora pubera</name>
    <dbReference type="NCBI Taxonomy" id="906938"/>
    <lineage>
        <taxon>Eukaryota</taxon>
        <taxon>Viridiplantae</taxon>
        <taxon>Streptophyta</taxon>
        <taxon>Embryophyta</taxon>
        <taxon>Tracheophyta</taxon>
        <taxon>Spermatophyta</taxon>
        <taxon>Magnoliopsida</taxon>
        <taxon>Liliopsida</taxon>
        <taxon>Poales</taxon>
        <taxon>Cyperaceae</taxon>
        <taxon>Cyperoideae</taxon>
        <taxon>Rhynchosporeae</taxon>
        <taxon>Rhynchospora</taxon>
    </lineage>
</organism>
<comment type="caution">
    <text evidence="9">The sequence shown here is derived from an EMBL/GenBank/DDBJ whole genome shotgun (WGS) entry which is preliminary data.</text>
</comment>
<dbReference type="EMBL" id="JAMFTS010000002">
    <property type="protein sequence ID" value="KAJ4784826.1"/>
    <property type="molecule type" value="Genomic_DNA"/>
</dbReference>
<dbReference type="InterPro" id="IPR013103">
    <property type="entry name" value="RVT_2"/>
</dbReference>
<dbReference type="EMBL" id="JAMFTS010008435">
    <property type="protein sequence ID" value="KAJ4730414.1"/>
    <property type="molecule type" value="Genomic_DNA"/>
</dbReference>
<dbReference type="InterPro" id="IPR025724">
    <property type="entry name" value="GAG-pre-integrase_dom"/>
</dbReference>
<gene>
    <name evidence="8" type="ORF">LUZ62_014176</name>
    <name evidence="9" type="ORF">LUZ62_036072</name>
</gene>
<dbReference type="GO" id="GO:0008233">
    <property type="term" value="F:peptidase activity"/>
    <property type="evidence" value="ECO:0007669"/>
    <property type="project" value="UniProtKB-KW"/>
</dbReference>
<feature type="domain" description="CCHC-type" evidence="6">
    <location>
        <begin position="261"/>
        <end position="276"/>
    </location>
</feature>
<dbReference type="InterPro" id="IPR057670">
    <property type="entry name" value="SH3_retrovirus"/>
</dbReference>
<sequence length="986" mass="112215">MSVSKSIIDDLNQGEKLSLHNWDMWHRKVRYLLDNEGVLEGIEKHMTEPKSGEVRTEYDAWKMKDKVARVLLLSSMPNPLILRFEKFKHAKQLWDAVKLEFGGTSTTRLRQLTLRFEGYKKRPEHTMREHLMTMSNMISELKAAGNNMTDEQEVQAVICSLPKSWDHMRLNLTHNDNIRKFEDVARHVELEEERLISEKGTEEAFVVSSEVQKKHGKRKRGKSDVASSSTGASSSKPSGFGGRKKKKNKQEKRKDKSKMICYNCEQLGHFARECTKPKKVSAQSSCCKSDVYVSSCALLAETFSTWTVDSAATDHITRDIYAFVDFRRIPAGSRHIYMGNNSKVEVLGIGTCELVFNSGHKLLLHDVLYAPEIRRSLVSVCLLVKLGFCVVFVGTCVELYLNDCLIGNGYLKDNFMILDTINYSAAYDSSSYVISDNDCDVKKWHARLCHIGVDRMNRLAKDGLLGLAAKFNLPTCEHCLAGKAIRKPFGKAIRATSPLQLIHSDICGPMNVRARHGGVYFITFIDDYTRYSQVYLISHKSDALSCFKSYMTLVENQLGTTIKALRTDRGREYLSDEFKRLCDEKGIVRQLTIPGTPQQNGVAERRNRTLLEMVRSMMAQAKLPISFWGDALLTVAYVLNRVPTKSVSTTPYKLWTSRKPSLVNLRPWGSMAYVLDSSHKYGKLGPRGKKCIFIRYSEQSKGYVFIGEDLSGTVTEFEARDATFLEEEFPRQREVSTLELFELVPATKDIVSREELEQNVSRVDDSWSTATGRDPQLGSVASDYDPQESQQRHPEPRKSARGKVPRRRFEIEEGECFLAAVEDIIEPRTVADALSSPEAKEWLAALKEEMDSMKKNQVWDLVVLPPWRKTVGNKWVLKVKRKADGSIDRYKARLVAKGYTQVEGVDYEETFSPVVRFASIRIILALVASMDLELYQMDVKTAFLNGELDKEIYMDQPTGFEAKGEEHKVCKLRRSIYGLKQASRQW</sequence>
<dbReference type="InterPro" id="IPR036397">
    <property type="entry name" value="RNaseH_sf"/>
</dbReference>
<dbReference type="GO" id="GO:0006508">
    <property type="term" value="P:proteolysis"/>
    <property type="evidence" value="ECO:0007669"/>
    <property type="project" value="UniProtKB-KW"/>
</dbReference>
<dbReference type="PANTHER" id="PTHR42648">
    <property type="entry name" value="TRANSPOSASE, PUTATIVE-RELATED"/>
    <property type="match status" value="1"/>
</dbReference>
<dbReference type="PROSITE" id="PS50158">
    <property type="entry name" value="ZF_CCHC"/>
    <property type="match status" value="1"/>
</dbReference>
<dbReference type="Pfam" id="PF25597">
    <property type="entry name" value="SH3_retrovirus"/>
    <property type="match status" value="1"/>
</dbReference>
<protein>
    <submittedName>
        <fullName evidence="9">Gag/pol protein</fullName>
    </submittedName>
</protein>
<dbReference type="GO" id="GO:0008270">
    <property type="term" value="F:zinc ion binding"/>
    <property type="evidence" value="ECO:0007669"/>
    <property type="project" value="UniProtKB-KW"/>
</dbReference>
<feature type="compositionally biased region" description="Low complexity" evidence="5">
    <location>
        <begin position="224"/>
        <end position="238"/>
    </location>
</feature>
<feature type="domain" description="Integrase catalytic" evidence="7">
    <location>
        <begin position="494"/>
        <end position="659"/>
    </location>
</feature>
<reference evidence="9" key="1">
    <citation type="submission" date="2022-08" db="EMBL/GenBank/DDBJ databases">
        <authorList>
            <person name="Marques A."/>
        </authorList>
    </citation>
    <scope>NUCLEOTIDE SEQUENCE</scope>
    <source>
        <strain evidence="9">RhyPub2mFocal</strain>
        <tissue evidence="9">Leaves</tissue>
    </source>
</reference>
<keyword evidence="4" id="KW-0863">Zinc-finger</keyword>
<dbReference type="InterPro" id="IPR001584">
    <property type="entry name" value="Integrase_cat-core"/>
</dbReference>
<name>A0AAV8F2I9_9POAL</name>
<dbReference type="Pfam" id="PF14223">
    <property type="entry name" value="Retrotran_gag_2"/>
    <property type="match status" value="1"/>
</dbReference>
<proteinExistence type="predicted"/>
<evidence type="ECO:0000256" key="5">
    <source>
        <dbReference type="SAM" id="MobiDB-lite"/>
    </source>
</evidence>
<dbReference type="SUPFAM" id="SSF53098">
    <property type="entry name" value="Ribonuclease H-like"/>
    <property type="match status" value="1"/>
</dbReference>
<evidence type="ECO:0000259" key="6">
    <source>
        <dbReference type="PROSITE" id="PS50158"/>
    </source>
</evidence>
<dbReference type="AlphaFoldDB" id="A0AAV8F2I9"/>
<dbReference type="Pfam" id="PF07727">
    <property type="entry name" value="RVT_2"/>
    <property type="match status" value="1"/>
</dbReference>
<evidence type="ECO:0000256" key="3">
    <source>
        <dbReference type="ARBA" id="ARBA00022801"/>
    </source>
</evidence>
<dbReference type="Pfam" id="PF13976">
    <property type="entry name" value="gag_pre-integrs"/>
    <property type="match status" value="1"/>
</dbReference>
<dbReference type="GO" id="GO:0015074">
    <property type="term" value="P:DNA integration"/>
    <property type="evidence" value="ECO:0007669"/>
    <property type="project" value="InterPro"/>
</dbReference>
<feature type="region of interest" description="Disordered" evidence="5">
    <location>
        <begin position="761"/>
        <end position="805"/>
    </location>
</feature>
<dbReference type="PANTHER" id="PTHR42648:SF27">
    <property type="entry name" value="RNA-DIRECTED DNA POLYMERASE"/>
    <property type="match status" value="1"/>
</dbReference>
<dbReference type="PROSITE" id="PS50994">
    <property type="entry name" value="INTEGRASE"/>
    <property type="match status" value="1"/>
</dbReference>
<evidence type="ECO:0000256" key="4">
    <source>
        <dbReference type="PROSITE-ProRule" id="PRU00047"/>
    </source>
</evidence>
<accession>A0AAV8F2I9</accession>
<dbReference type="Pfam" id="PF00098">
    <property type="entry name" value="zf-CCHC"/>
    <property type="match status" value="1"/>
</dbReference>
<evidence type="ECO:0000313" key="8">
    <source>
        <dbReference type="EMBL" id="KAJ4730414.1"/>
    </source>
</evidence>
<dbReference type="GO" id="GO:0003676">
    <property type="term" value="F:nucleic acid binding"/>
    <property type="evidence" value="ECO:0007669"/>
    <property type="project" value="InterPro"/>
</dbReference>
<dbReference type="InterPro" id="IPR012337">
    <property type="entry name" value="RNaseH-like_sf"/>
</dbReference>
<evidence type="ECO:0000259" key="7">
    <source>
        <dbReference type="PROSITE" id="PS50994"/>
    </source>
</evidence>
<evidence type="ECO:0000256" key="2">
    <source>
        <dbReference type="ARBA" id="ARBA00022723"/>
    </source>
</evidence>
<feature type="compositionally biased region" description="Polar residues" evidence="5">
    <location>
        <begin position="761"/>
        <end position="771"/>
    </location>
</feature>